<dbReference type="InterPro" id="IPR002347">
    <property type="entry name" value="SDR_fam"/>
</dbReference>
<dbReference type="SUPFAM" id="SSF51735">
    <property type="entry name" value="NAD(P)-binding Rossmann-fold domains"/>
    <property type="match status" value="1"/>
</dbReference>
<name>A0ABP3DUQ8_9ACTN</name>
<dbReference type="Pfam" id="PF13561">
    <property type="entry name" value="adh_short_C2"/>
    <property type="match status" value="1"/>
</dbReference>
<organism evidence="4 5">
    <name type="scientific">Cryptosporangium japonicum</name>
    <dbReference type="NCBI Taxonomy" id="80872"/>
    <lineage>
        <taxon>Bacteria</taxon>
        <taxon>Bacillati</taxon>
        <taxon>Actinomycetota</taxon>
        <taxon>Actinomycetes</taxon>
        <taxon>Cryptosporangiales</taxon>
        <taxon>Cryptosporangiaceae</taxon>
        <taxon>Cryptosporangium</taxon>
    </lineage>
</organism>
<dbReference type="Proteomes" id="UP001500967">
    <property type="component" value="Unassembled WGS sequence"/>
</dbReference>
<dbReference type="PRINTS" id="PR00081">
    <property type="entry name" value="GDHRDH"/>
</dbReference>
<keyword evidence="2" id="KW-0560">Oxidoreductase</keyword>
<dbReference type="PANTHER" id="PTHR42760:SF133">
    <property type="entry name" value="3-OXOACYL-[ACYL-CARRIER-PROTEIN] REDUCTASE"/>
    <property type="match status" value="1"/>
</dbReference>
<reference evidence="5" key="1">
    <citation type="journal article" date="2019" name="Int. J. Syst. Evol. Microbiol.">
        <title>The Global Catalogue of Microorganisms (GCM) 10K type strain sequencing project: providing services to taxonomists for standard genome sequencing and annotation.</title>
        <authorList>
            <consortium name="The Broad Institute Genomics Platform"/>
            <consortium name="The Broad Institute Genome Sequencing Center for Infectious Disease"/>
            <person name="Wu L."/>
            <person name="Ma J."/>
        </authorList>
    </citation>
    <scope>NUCLEOTIDE SEQUENCE [LARGE SCALE GENOMIC DNA]</scope>
    <source>
        <strain evidence="5">JCM 10425</strain>
    </source>
</reference>
<dbReference type="InterPro" id="IPR036291">
    <property type="entry name" value="NAD(P)-bd_dom_sf"/>
</dbReference>
<dbReference type="RefSeq" id="WP_344649491.1">
    <property type="nucleotide sequence ID" value="NZ_BAAAGX010000011.1"/>
</dbReference>
<comment type="similarity">
    <text evidence="1">Belongs to the short-chain dehydrogenases/reductases (SDR) family.</text>
</comment>
<evidence type="ECO:0000313" key="4">
    <source>
        <dbReference type="EMBL" id="GAA0243058.1"/>
    </source>
</evidence>
<evidence type="ECO:0000313" key="5">
    <source>
        <dbReference type="Proteomes" id="UP001500967"/>
    </source>
</evidence>
<dbReference type="SMART" id="SM00822">
    <property type="entry name" value="PKS_KR"/>
    <property type="match status" value="1"/>
</dbReference>
<evidence type="ECO:0000256" key="2">
    <source>
        <dbReference type="ARBA" id="ARBA00023002"/>
    </source>
</evidence>
<comment type="caution">
    <text evidence="4">The sequence shown here is derived from an EMBL/GenBank/DDBJ whole genome shotgun (WGS) entry which is preliminary data.</text>
</comment>
<feature type="domain" description="Ketoreductase" evidence="3">
    <location>
        <begin position="9"/>
        <end position="190"/>
    </location>
</feature>
<keyword evidence="5" id="KW-1185">Reference proteome</keyword>
<dbReference type="PANTHER" id="PTHR42760">
    <property type="entry name" value="SHORT-CHAIN DEHYDROGENASES/REDUCTASES FAMILY MEMBER"/>
    <property type="match status" value="1"/>
</dbReference>
<dbReference type="Gene3D" id="3.40.50.720">
    <property type="entry name" value="NAD(P)-binding Rossmann-like Domain"/>
    <property type="match status" value="1"/>
</dbReference>
<accession>A0ABP3DUQ8</accession>
<protein>
    <submittedName>
        <fullName evidence="4">SDR family oxidoreductase</fullName>
    </submittedName>
</protein>
<dbReference type="EMBL" id="BAAAGX010000011">
    <property type="protein sequence ID" value="GAA0243058.1"/>
    <property type="molecule type" value="Genomic_DNA"/>
</dbReference>
<gene>
    <name evidence="4" type="ORF">GCM10009539_30600</name>
</gene>
<evidence type="ECO:0000256" key="1">
    <source>
        <dbReference type="ARBA" id="ARBA00006484"/>
    </source>
</evidence>
<dbReference type="InterPro" id="IPR057326">
    <property type="entry name" value="KR_dom"/>
</dbReference>
<sequence>MSEKVLSGKVAIVTGGSRGIGAATARRLARLGADVAITYVAQAEKAKAVLDDLRAEAVRAEAFQADQADRAEATAMVDAVAQVFGRIDILVNSAGVFRPGELSGDERDAQAAVNLTGLADTTYQALRYLGDGGRVISLSSGLATRAGTPGVADYAATKAAVGAYTRAWANDVAPRRITVNVIECGLVDTDMAVPADSELGRVFVQMIPLRRYASADEIGAAVAFLAGPDADYITGTTLRVDGGALA</sequence>
<proteinExistence type="inferred from homology"/>
<evidence type="ECO:0000259" key="3">
    <source>
        <dbReference type="SMART" id="SM00822"/>
    </source>
</evidence>
<dbReference type="PRINTS" id="PR00080">
    <property type="entry name" value="SDRFAMILY"/>
</dbReference>